<dbReference type="EMBL" id="JAEAGR010000004">
    <property type="protein sequence ID" value="MBH1940457.1"/>
    <property type="molecule type" value="Genomic_DNA"/>
</dbReference>
<accession>A0A8J7H1S7</accession>
<keyword evidence="1" id="KW-0472">Membrane</keyword>
<dbReference type="RefSeq" id="WP_197660679.1">
    <property type="nucleotide sequence ID" value="NZ_JAEAGR010000004.1"/>
</dbReference>
<evidence type="ECO:0000313" key="2">
    <source>
        <dbReference type="EMBL" id="MBH1940457.1"/>
    </source>
</evidence>
<gene>
    <name evidence="2" type="ORF">I5677_06040</name>
</gene>
<keyword evidence="1" id="KW-0812">Transmembrane</keyword>
<keyword evidence="3" id="KW-1185">Reference proteome</keyword>
<keyword evidence="1" id="KW-1133">Transmembrane helix</keyword>
<comment type="caution">
    <text evidence="2">The sequence shown here is derived from an EMBL/GenBank/DDBJ whole genome shotgun (WGS) entry which is preliminary data.</text>
</comment>
<protein>
    <submittedName>
        <fullName evidence="2">Uncharacterized protein</fullName>
    </submittedName>
</protein>
<dbReference type="AlphaFoldDB" id="A0A8J7H1S7"/>
<name>A0A8J7H1S7_9FIRM</name>
<proteinExistence type="predicted"/>
<feature type="transmembrane region" description="Helical" evidence="1">
    <location>
        <begin position="41"/>
        <end position="61"/>
    </location>
</feature>
<evidence type="ECO:0000256" key="1">
    <source>
        <dbReference type="SAM" id="Phobius"/>
    </source>
</evidence>
<organism evidence="2 3">
    <name type="scientific">Mobilitalea sibirica</name>
    <dbReference type="NCBI Taxonomy" id="1462919"/>
    <lineage>
        <taxon>Bacteria</taxon>
        <taxon>Bacillati</taxon>
        <taxon>Bacillota</taxon>
        <taxon>Clostridia</taxon>
        <taxon>Lachnospirales</taxon>
        <taxon>Lachnospiraceae</taxon>
        <taxon>Mobilitalea</taxon>
    </lineage>
</organism>
<sequence>MPKQTRLSEDAEIYQINKDKNEKERFRDLSFKKKISYLWEYYRLHALFTIIIFGFLGYTIYTISKPNIEAKLYTAIINNTIDDVILDEYKAEFTDLLQLDPEKEEVIINSKFYFNGSYDYAMNMRQILVTYTHAQEIDIIIAPKSEFEGYAYNGFFYKLSDQLPTDLYSMLTDQFYLSDMEDDPQENVYGIYLTESDLFQNHAVNNDPYILGIVGNSKNRENAIEFIRFLFEAN</sequence>
<evidence type="ECO:0000313" key="3">
    <source>
        <dbReference type="Proteomes" id="UP000623269"/>
    </source>
</evidence>
<reference evidence="2" key="1">
    <citation type="submission" date="2020-12" db="EMBL/GenBank/DDBJ databases">
        <title>M. sibirica DSM 26468T genome.</title>
        <authorList>
            <person name="Thieme N."/>
            <person name="Rettenmaier R."/>
            <person name="Zverlov V."/>
            <person name="Liebl W."/>
        </authorList>
    </citation>
    <scope>NUCLEOTIDE SEQUENCE</scope>
    <source>
        <strain evidence="2">DSM 26468</strain>
    </source>
</reference>
<dbReference type="Proteomes" id="UP000623269">
    <property type="component" value="Unassembled WGS sequence"/>
</dbReference>